<organism evidence="2 3">
    <name type="scientific">Glonium stellatum</name>
    <dbReference type="NCBI Taxonomy" id="574774"/>
    <lineage>
        <taxon>Eukaryota</taxon>
        <taxon>Fungi</taxon>
        <taxon>Dikarya</taxon>
        <taxon>Ascomycota</taxon>
        <taxon>Pezizomycotina</taxon>
        <taxon>Dothideomycetes</taxon>
        <taxon>Pleosporomycetidae</taxon>
        <taxon>Gloniales</taxon>
        <taxon>Gloniaceae</taxon>
        <taxon>Glonium</taxon>
    </lineage>
</organism>
<dbReference type="InterPro" id="IPR051678">
    <property type="entry name" value="AGP_Transferase"/>
</dbReference>
<dbReference type="Proteomes" id="UP000250140">
    <property type="component" value="Unassembled WGS sequence"/>
</dbReference>
<dbReference type="SUPFAM" id="SSF56112">
    <property type="entry name" value="Protein kinase-like (PK-like)"/>
    <property type="match status" value="1"/>
</dbReference>
<dbReference type="InterPro" id="IPR002575">
    <property type="entry name" value="Aminoglycoside_PTrfase"/>
</dbReference>
<proteinExistence type="predicted"/>
<dbReference type="InterPro" id="IPR011009">
    <property type="entry name" value="Kinase-like_dom_sf"/>
</dbReference>
<sequence>MISQPGLKWRDDVFFGPQPYWTVEPCLKTIERLARRHLNVIEGHPCEVAYFNNGAFNKVYTIVTQRESFMMRVSLPVDLHFKVLSEVATINFIIAYDVSYENELGFEWVLTELIPGKRLDEQWTSMSWEAKEILIKQLVDFSAQLFCKQYSATGNLYNLESIKSRKQRLYKSALRTLVLRIVVHRIVSIQFFPGDRVNQEVSRGPFLSSRDWLAAQLRFITNDAENVLRELTEENSIKDAEAKKMLAERLFKQLPEVFADPGISEPTALVHDDLGEANILVDDAGALTAVLDWEFVSVVPLWRVCQLPYLFKGATREESLVKEEYAHDEQGEVNECYWDYRVFFEEIERVEPEWVRIHKSSTMKENFYIAVNDTAIGMFSIRTTKWLDQLEAGGEVESIQADMHG</sequence>
<dbReference type="AlphaFoldDB" id="A0A8E2EW14"/>
<dbReference type="PANTHER" id="PTHR21310">
    <property type="entry name" value="AMINOGLYCOSIDE PHOSPHOTRANSFERASE-RELATED-RELATED"/>
    <property type="match status" value="1"/>
</dbReference>
<dbReference type="Pfam" id="PF01636">
    <property type="entry name" value="APH"/>
    <property type="match status" value="1"/>
</dbReference>
<name>A0A8E2EW14_9PEZI</name>
<evidence type="ECO:0000313" key="3">
    <source>
        <dbReference type="Proteomes" id="UP000250140"/>
    </source>
</evidence>
<dbReference type="EMBL" id="KV750173">
    <property type="protein sequence ID" value="OCL05926.1"/>
    <property type="molecule type" value="Genomic_DNA"/>
</dbReference>
<feature type="domain" description="Aminoglycoside phosphotransferase" evidence="1">
    <location>
        <begin position="100"/>
        <end position="300"/>
    </location>
</feature>
<evidence type="ECO:0000313" key="2">
    <source>
        <dbReference type="EMBL" id="OCL05926.1"/>
    </source>
</evidence>
<gene>
    <name evidence="2" type="ORF">AOQ84DRAFT_399299</name>
</gene>
<accession>A0A8E2EW14</accession>
<dbReference type="Gene3D" id="3.90.1200.10">
    <property type="match status" value="1"/>
</dbReference>
<dbReference type="PANTHER" id="PTHR21310:SF13">
    <property type="entry name" value="AMINOGLYCOSIDE PHOSPHOTRANSFERASE DOMAIN-CONTAINING PROTEIN"/>
    <property type="match status" value="1"/>
</dbReference>
<reference evidence="2 3" key="1">
    <citation type="journal article" date="2016" name="Nat. Commun.">
        <title>Ectomycorrhizal ecology is imprinted in the genome of the dominant symbiotic fungus Cenococcum geophilum.</title>
        <authorList>
            <consortium name="DOE Joint Genome Institute"/>
            <person name="Peter M."/>
            <person name="Kohler A."/>
            <person name="Ohm R.A."/>
            <person name="Kuo A."/>
            <person name="Krutzmann J."/>
            <person name="Morin E."/>
            <person name="Arend M."/>
            <person name="Barry K.W."/>
            <person name="Binder M."/>
            <person name="Choi C."/>
            <person name="Clum A."/>
            <person name="Copeland A."/>
            <person name="Grisel N."/>
            <person name="Haridas S."/>
            <person name="Kipfer T."/>
            <person name="LaButti K."/>
            <person name="Lindquist E."/>
            <person name="Lipzen A."/>
            <person name="Maire R."/>
            <person name="Meier B."/>
            <person name="Mihaltcheva S."/>
            <person name="Molinier V."/>
            <person name="Murat C."/>
            <person name="Poggeler S."/>
            <person name="Quandt C.A."/>
            <person name="Sperisen C."/>
            <person name="Tritt A."/>
            <person name="Tisserant E."/>
            <person name="Crous P.W."/>
            <person name="Henrissat B."/>
            <person name="Nehls U."/>
            <person name="Egli S."/>
            <person name="Spatafora J.W."/>
            <person name="Grigoriev I.V."/>
            <person name="Martin F.M."/>
        </authorList>
    </citation>
    <scope>NUCLEOTIDE SEQUENCE [LARGE SCALE GENOMIC DNA]</scope>
    <source>
        <strain evidence="2 3">CBS 207.34</strain>
    </source>
</reference>
<dbReference type="OrthoDB" id="2906425at2759"/>
<evidence type="ECO:0000259" key="1">
    <source>
        <dbReference type="Pfam" id="PF01636"/>
    </source>
</evidence>
<protein>
    <recommendedName>
        <fullName evidence="1">Aminoglycoside phosphotransferase domain-containing protein</fullName>
    </recommendedName>
</protein>
<keyword evidence="3" id="KW-1185">Reference proteome</keyword>